<dbReference type="AlphaFoldDB" id="A0A963YSR8"/>
<evidence type="ECO:0000313" key="4">
    <source>
        <dbReference type="EMBL" id="MCB8876321.1"/>
    </source>
</evidence>
<dbReference type="InterPro" id="IPR050287">
    <property type="entry name" value="MTA/SAH_deaminase"/>
</dbReference>
<evidence type="ECO:0000256" key="1">
    <source>
        <dbReference type="ARBA" id="ARBA00006745"/>
    </source>
</evidence>
<dbReference type="EMBL" id="JAESVB010000005">
    <property type="protein sequence ID" value="MCB8876321.1"/>
    <property type="molecule type" value="Genomic_DNA"/>
</dbReference>
<dbReference type="Gene3D" id="2.30.40.10">
    <property type="entry name" value="Urease, subunit C, domain 1"/>
    <property type="match status" value="1"/>
</dbReference>
<comment type="caution">
    <text evidence="4">The sequence shown here is derived from an EMBL/GenBank/DDBJ whole genome shotgun (WGS) entry which is preliminary data.</text>
</comment>
<dbReference type="InterPro" id="IPR032466">
    <property type="entry name" value="Metal_Hydrolase"/>
</dbReference>
<protein>
    <submittedName>
        <fullName evidence="4">Amidohydrolase</fullName>
    </submittedName>
</protein>
<comment type="similarity">
    <text evidence="1">Belongs to the metallo-dependent hydrolases superfamily. ATZ/TRZ family.</text>
</comment>
<proteinExistence type="inferred from homology"/>
<keyword evidence="5" id="KW-1185">Reference proteome</keyword>
<dbReference type="RefSeq" id="WP_227321971.1">
    <property type="nucleotide sequence ID" value="NZ_JAESVB010000005.1"/>
</dbReference>
<reference evidence="4" key="1">
    <citation type="journal article" date="2021" name="Microorganisms">
        <title>Acidisoma silvae sp. nov. and Acidisomacellulosilytica sp. nov., Two Acidophilic Bacteria Isolated from Decaying Wood, Hydrolyzing Cellulose and Producing Poly-3-hydroxybutyrate.</title>
        <authorList>
            <person name="Mieszkin S."/>
            <person name="Pouder E."/>
            <person name="Uroz S."/>
            <person name="Simon-Colin C."/>
            <person name="Alain K."/>
        </authorList>
    </citation>
    <scope>NUCLEOTIDE SEQUENCE</scope>
    <source>
        <strain evidence="4">HW T2.11</strain>
    </source>
</reference>
<organism evidence="4 5">
    <name type="scientific">Acidisoma silvae</name>
    <dbReference type="NCBI Taxonomy" id="2802396"/>
    <lineage>
        <taxon>Bacteria</taxon>
        <taxon>Pseudomonadati</taxon>
        <taxon>Pseudomonadota</taxon>
        <taxon>Alphaproteobacteria</taxon>
        <taxon>Acetobacterales</taxon>
        <taxon>Acidocellaceae</taxon>
        <taxon>Acidisoma</taxon>
    </lineage>
</organism>
<sequence>MTILLADAWVVTMNPKREVLEQASILLRGDRIAAIGSRASLISAEPMAEVIDCQGKIVIPGMVNTHTHLFQTLLKGLGDDRVLKDWFICMTGPAAVELTKEDVSAAALHGCVESIRSGVTSLVDFMYAHPRPGLTQPVVDAFNATGIRGRVCRGFLTAGAEFDIPLPLIETPEQALGDARAVIRANNRPGGRVQVGLAPSMIWALDTATLRATRQLANEEGAFITTHVAETAFEIEQSRSRFQCTDTELLSEIGFLGPDVLAVHCVQCGKADIDLLRRSDTRVSHNPCSNMYLASGVPPIPAMLDAGVTVGLGSDGPASSNNHSLFQAMKFAALIQKGHHRDPTIITAEKALEMATIDGARAIGLDHEIGSIEIGKKADIAVIDTDSFAIAPVHHPVSALVYSALGHEVSTVIIDGRIVMRDGVVTSVDERSARARSRAAADALAARAGIAHLGSRPWRSVGLSR</sequence>
<dbReference type="Pfam" id="PF01979">
    <property type="entry name" value="Amidohydro_1"/>
    <property type="match status" value="1"/>
</dbReference>
<evidence type="ECO:0000256" key="2">
    <source>
        <dbReference type="ARBA" id="ARBA00022801"/>
    </source>
</evidence>
<dbReference type="InterPro" id="IPR006680">
    <property type="entry name" value="Amidohydro-rel"/>
</dbReference>
<dbReference type="Gene3D" id="3.20.20.140">
    <property type="entry name" value="Metal-dependent hydrolases"/>
    <property type="match status" value="1"/>
</dbReference>
<dbReference type="InterPro" id="IPR011059">
    <property type="entry name" value="Metal-dep_hydrolase_composite"/>
</dbReference>
<evidence type="ECO:0000313" key="5">
    <source>
        <dbReference type="Proteomes" id="UP000708298"/>
    </source>
</evidence>
<name>A0A963YSR8_9PROT</name>
<gene>
    <name evidence="4" type="ORF">ASILVAE211_14100</name>
</gene>
<dbReference type="PANTHER" id="PTHR43794">
    <property type="entry name" value="AMINOHYDROLASE SSNA-RELATED"/>
    <property type="match status" value="1"/>
</dbReference>
<dbReference type="SUPFAM" id="SSF51338">
    <property type="entry name" value="Composite domain of metallo-dependent hydrolases"/>
    <property type="match status" value="1"/>
</dbReference>
<dbReference type="CDD" id="cd01298">
    <property type="entry name" value="ATZ_TRZ_like"/>
    <property type="match status" value="1"/>
</dbReference>
<dbReference type="SUPFAM" id="SSF51556">
    <property type="entry name" value="Metallo-dependent hydrolases"/>
    <property type="match status" value="1"/>
</dbReference>
<dbReference type="Proteomes" id="UP000708298">
    <property type="component" value="Unassembled WGS sequence"/>
</dbReference>
<reference evidence="4" key="2">
    <citation type="submission" date="2021-01" db="EMBL/GenBank/DDBJ databases">
        <authorList>
            <person name="Mieszkin S."/>
            <person name="Pouder E."/>
            <person name="Alain K."/>
        </authorList>
    </citation>
    <scope>NUCLEOTIDE SEQUENCE</scope>
    <source>
        <strain evidence="4">HW T2.11</strain>
    </source>
</reference>
<keyword evidence="2" id="KW-0378">Hydrolase</keyword>
<evidence type="ECO:0000259" key="3">
    <source>
        <dbReference type="Pfam" id="PF01979"/>
    </source>
</evidence>
<dbReference type="PANTHER" id="PTHR43794:SF11">
    <property type="entry name" value="AMIDOHYDROLASE-RELATED DOMAIN-CONTAINING PROTEIN"/>
    <property type="match status" value="1"/>
</dbReference>
<dbReference type="GO" id="GO:0016810">
    <property type="term" value="F:hydrolase activity, acting on carbon-nitrogen (but not peptide) bonds"/>
    <property type="evidence" value="ECO:0007669"/>
    <property type="project" value="InterPro"/>
</dbReference>
<feature type="domain" description="Amidohydrolase-related" evidence="3">
    <location>
        <begin position="57"/>
        <end position="419"/>
    </location>
</feature>
<accession>A0A963YSR8</accession>